<keyword evidence="1" id="KW-0812">Transmembrane</keyword>
<comment type="caution">
    <text evidence="3">The sequence shown here is derived from an EMBL/GenBank/DDBJ whole genome shotgun (WGS) entry which is preliminary data.</text>
</comment>
<dbReference type="EMBL" id="LVVY01000062">
    <property type="protein sequence ID" value="OAM79693.1"/>
    <property type="molecule type" value="Genomic_DNA"/>
</dbReference>
<feature type="transmembrane region" description="Helical" evidence="1">
    <location>
        <begin position="68"/>
        <end position="87"/>
    </location>
</feature>
<dbReference type="Pfam" id="PF04982">
    <property type="entry name" value="TM_HPP"/>
    <property type="match status" value="1"/>
</dbReference>
<feature type="transmembrane region" description="Helical" evidence="1">
    <location>
        <begin position="133"/>
        <end position="153"/>
    </location>
</feature>
<dbReference type="PANTHER" id="PTHR33741:SF5">
    <property type="entry name" value="TRANSMEMBRANE PROTEIN DDB_G0269096-RELATED"/>
    <property type="match status" value="1"/>
</dbReference>
<dbReference type="PANTHER" id="PTHR33741">
    <property type="entry name" value="TRANSMEMBRANE PROTEIN DDB_G0269096-RELATED"/>
    <property type="match status" value="1"/>
</dbReference>
<keyword evidence="4" id="KW-1185">Reference proteome</keyword>
<dbReference type="InterPro" id="IPR007065">
    <property type="entry name" value="HPP"/>
</dbReference>
<evidence type="ECO:0000313" key="4">
    <source>
        <dbReference type="Proteomes" id="UP000078389"/>
    </source>
</evidence>
<reference evidence="3 4" key="1">
    <citation type="submission" date="2016-03" db="EMBL/GenBank/DDBJ databases">
        <title>Genome sequencing of Devosia sp. S37.</title>
        <authorList>
            <person name="Mohd Nor M."/>
        </authorList>
    </citation>
    <scope>NUCLEOTIDE SEQUENCE [LARGE SCALE GENOMIC DNA]</scope>
    <source>
        <strain evidence="3 4">S37</strain>
    </source>
</reference>
<dbReference type="InterPro" id="IPR058581">
    <property type="entry name" value="TM_HPP"/>
</dbReference>
<feature type="transmembrane region" description="Helical" evidence="1">
    <location>
        <begin position="25"/>
        <end position="48"/>
    </location>
</feature>
<evidence type="ECO:0000259" key="2">
    <source>
        <dbReference type="Pfam" id="PF04982"/>
    </source>
</evidence>
<accession>A0A178I594</accession>
<dbReference type="RefSeq" id="WP_067451659.1">
    <property type="nucleotide sequence ID" value="NZ_LVVY01000062.1"/>
</dbReference>
<evidence type="ECO:0000313" key="3">
    <source>
        <dbReference type="EMBL" id="OAM79693.1"/>
    </source>
</evidence>
<keyword evidence="1" id="KW-1133">Transmembrane helix</keyword>
<proteinExistence type="predicted"/>
<organism evidence="3 4">
    <name type="scientific">Devosia elaeis</name>
    <dbReference type="NCBI Taxonomy" id="1770058"/>
    <lineage>
        <taxon>Bacteria</taxon>
        <taxon>Pseudomonadati</taxon>
        <taxon>Pseudomonadota</taxon>
        <taxon>Alphaproteobacteria</taxon>
        <taxon>Hyphomicrobiales</taxon>
        <taxon>Devosiaceae</taxon>
        <taxon>Devosia</taxon>
    </lineage>
</organism>
<dbReference type="Proteomes" id="UP000078389">
    <property type="component" value="Unassembled WGS sequence"/>
</dbReference>
<dbReference type="STRING" id="1770058.A3840_03075"/>
<evidence type="ECO:0000256" key="1">
    <source>
        <dbReference type="SAM" id="Phobius"/>
    </source>
</evidence>
<feature type="domain" description="HPP transmembrane region" evidence="2">
    <location>
        <begin position="14"/>
        <end position="163"/>
    </location>
</feature>
<protein>
    <recommendedName>
        <fullName evidence="2">HPP transmembrane region domain-containing protein</fullName>
    </recommendedName>
</protein>
<gene>
    <name evidence="3" type="ORF">A3840_03075</name>
</gene>
<feature type="transmembrane region" description="Helical" evidence="1">
    <location>
        <begin position="94"/>
        <end position="113"/>
    </location>
</feature>
<sequence length="173" mass="18751">MHPLLSRYIARHEPRHDWRIHAKSVAGTTASVTLIGWFSAVTGLPLLLAPLAPTALLMFSQPESPGAQPINIFAGYLVGTIMAVLAMQVVPEPWWLATLCVGLTMLIMLVLRVTHPPAAAVPLLAYSGPVEPLTLFAVLFLACTLLVLVGVIVHRLPPRSRYPLPLVEEIDGE</sequence>
<dbReference type="AlphaFoldDB" id="A0A178I594"/>
<keyword evidence="1" id="KW-0472">Membrane</keyword>
<name>A0A178I594_9HYPH</name>